<dbReference type="CDD" id="cd18808">
    <property type="entry name" value="SF1_C_Upf1"/>
    <property type="match status" value="1"/>
</dbReference>
<evidence type="ECO:0000256" key="3">
    <source>
        <dbReference type="ARBA" id="ARBA00007913"/>
    </source>
</evidence>
<comment type="caution">
    <text evidence="25">The sequence shown here is derived from an EMBL/GenBank/DDBJ whole genome shotgun (WGS) entry which is preliminary data.</text>
</comment>
<dbReference type="Pfam" id="PF08696">
    <property type="entry name" value="Dna2"/>
    <property type="match status" value="1"/>
</dbReference>
<dbReference type="FunFam" id="3.40.50.300:FF:000721">
    <property type="entry name" value="DNA replication ATP-dependent helicase/nuclease DNA2"/>
    <property type="match status" value="1"/>
</dbReference>
<keyword evidence="17" id="KW-0238">DNA-binding</keyword>
<dbReference type="InterPro" id="IPR026851">
    <property type="entry name" value="Dna2/JHS1_DEXXQ-box"/>
</dbReference>
<dbReference type="GO" id="GO:0046872">
    <property type="term" value="F:metal ion binding"/>
    <property type="evidence" value="ECO:0007669"/>
    <property type="project" value="UniProtKB-KW"/>
</dbReference>
<evidence type="ECO:0000259" key="23">
    <source>
        <dbReference type="Pfam" id="PF13086"/>
    </source>
</evidence>
<evidence type="ECO:0000256" key="12">
    <source>
        <dbReference type="ARBA" id="ARBA00022801"/>
    </source>
</evidence>
<keyword evidence="10" id="KW-0547">Nucleotide-binding</keyword>
<dbReference type="RefSeq" id="XP_001731988.1">
    <property type="nucleotide sequence ID" value="XM_001731936.1"/>
</dbReference>
<comment type="catalytic activity">
    <reaction evidence="21">
        <text>ATP + H2O = ADP + phosphate + H(+)</text>
        <dbReference type="Rhea" id="RHEA:13065"/>
        <dbReference type="ChEBI" id="CHEBI:15377"/>
        <dbReference type="ChEBI" id="CHEBI:15378"/>
        <dbReference type="ChEBI" id="CHEBI:30616"/>
        <dbReference type="ChEBI" id="CHEBI:43474"/>
        <dbReference type="ChEBI" id="CHEBI:456216"/>
        <dbReference type="EC" id="3.6.4.12"/>
    </reaction>
</comment>
<dbReference type="CDD" id="cd18041">
    <property type="entry name" value="DEXXQc_DNA2"/>
    <property type="match status" value="1"/>
</dbReference>
<evidence type="ECO:0000259" key="24">
    <source>
        <dbReference type="Pfam" id="PF13087"/>
    </source>
</evidence>
<dbReference type="InterPro" id="IPR047187">
    <property type="entry name" value="SF1_C_Upf1"/>
</dbReference>
<evidence type="ECO:0000313" key="25">
    <source>
        <dbReference type="EMBL" id="EDP44774.1"/>
    </source>
</evidence>
<dbReference type="STRING" id="425265.A8PWY0"/>
<dbReference type="VEuPathDB" id="FungiDB:MGL_1256"/>
<keyword evidence="14" id="KW-0067">ATP-binding</keyword>
<dbReference type="GO" id="GO:0005634">
    <property type="term" value="C:nucleus"/>
    <property type="evidence" value="ECO:0007669"/>
    <property type="project" value="UniProtKB-SubCell"/>
</dbReference>
<dbReference type="OrthoDB" id="6513042at2759"/>
<comment type="cofactor">
    <cofactor evidence="1">
        <name>[4Fe-4S] cluster</name>
        <dbReference type="ChEBI" id="CHEBI:49883"/>
    </cofactor>
</comment>
<keyword evidence="9" id="KW-0479">Metal-binding</keyword>
<keyword evidence="11" id="KW-0227">DNA damage</keyword>
<dbReference type="SUPFAM" id="SSF52540">
    <property type="entry name" value="P-loop containing nucleoside triphosphate hydrolases"/>
    <property type="match status" value="1"/>
</dbReference>
<sequence length="1210" mass="133937">MDGVEEEFFHQLLDSLPGPSSSARSIRNAPHDAFADGLSQQLPSLTKACSEKDVPVLNQQSHRAMLATRAYSRARVVKVYANEYSGIRGIQIEKILELDITHGLIPSTKCTSPLSQSMYFQPELHHFPAVHGYARLRDQWESTFVKPDDTVHLIGEWDSEDGVPCMILSTFSHSSTKESVRLLVVHPDVIISSSRLASVASCMRKSMLQERIRSPTESTYVAVLGTMVHSLLQACLTGSIDPMHESPAPSPEVSAPAKWDRIGNFSCAFITAEIERQLEEAQQALVLVDTKTDTARRDLIAAVPSLVRFAETFLSFRDDSRRKAMAQIHDTRMNAHIRMCITRIIGTESDILCPMYGLKGRLDLCLEAEIETSAGGRKCILPMEVKTGRITSSMEHTAQTSLYTMILADAYGVSVDYGLLFYVQNSEIRPVHCNTKEVRSLIMARNEMASFKVQLALLPSPTEGTIDILPQQSVDPAHVSAPSEPAEVPTPASEDSFEFDLTEADLEDLACDVSPRFLPATIDNKYKCQRCYSRDSCMLYRRAVEHVSDTESPIADLYADSTDHLTPEDMAFFAHWDALLSHEERGLLRFQHELWTMPADARAATGRCVPNLMMIRKMDGLCAFSIPASKVAFMPEDVVCIAVQTPVTAFLLRGRVVASTTQFHVRPESSLDLALTQYESQYGKPQTFRVDLDDIMSVMGVPRYNLACLFYKQVTPQITMLRRRVVHLDTPQWTCINDKMAAFVQRHAASCNADQRHAIERALCARDYTLILGMPGTGKSTTIAVLVRILADMGQCVLLCSHTHSAVDTIVSKLLDIPVLRLGPLSRIHPRVHACALATKLGPQASAEALVDLVQDAQIVAATCLATNDAALARRTFDVCIMDEASQITVPTCLGPLRLADRFVMIGDHHQLTPVVRNTDAASHGMSVSLFQRLCKAHPDSVAMLCMQYRMNAEIMALSNALVYEGRLSCGSEDVACARLIIPSCDQKKDCATDNEAGIAAMLEAIIDPSRPCVFVDTDPVHAEESRTDTLVENEAEAAWVARIIEALRQAGVQGTDVGVLTPYRQQSKRLRDACASTEVLTIDQAQGRDWPVVLVSLVRSNTAHVAGELLRDRRRVNVMVTRAKTKLILVGSQSTMAADHASHSPMRELVRLLDEKQVIVSLHKEAHKSIDIPSRMSPRRQRPVKKARGVLVRRPVLTEVLHEHGLTDE</sequence>
<dbReference type="AlphaFoldDB" id="A8PWY0"/>
<evidence type="ECO:0000256" key="10">
    <source>
        <dbReference type="ARBA" id="ARBA00022741"/>
    </source>
</evidence>
<dbReference type="InterPro" id="IPR050534">
    <property type="entry name" value="Coronavir_polyprotein_1ab"/>
</dbReference>
<evidence type="ECO:0000256" key="2">
    <source>
        <dbReference type="ARBA" id="ARBA00004123"/>
    </source>
</evidence>
<evidence type="ECO:0000256" key="1">
    <source>
        <dbReference type="ARBA" id="ARBA00001966"/>
    </source>
</evidence>
<dbReference type="Pfam" id="PF13086">
    <property type="entry name" value="AAA_11"/>
    <property type="match status" value="2"/>
</dbReference>
<reference evidence="25 26" key="1">
    <citation type="journal article" date="2007" name="Proc. Natl. Acad. Sci. U.S.A.">
        <title>Dandruff-associated Malassezia genomes reveal convergent and divergent virulence traits shared with plant and human fungal pathogens.</title>
        <authorList>
            <person name="Xu J."/>
            <person name="Saunders C.W."/>
            <person name="Hu P."/>
            <person name="Grant R.A."/>
            <person name="Boekhout T."/>
            <person name="Kuramae E.E."/>
            <person name="Kronstad J.W."/>
            <person name="Deangelis Y.M."/>
            <person name="Reeder N.L."/>
            <person name="Johnstone K.R."/>
            <person name="Leland M."/>
            <person name="Fieno A.M."/>
            <person name="Begley W.M."/>
            <person name="Sun Y."/>
            <person name="Lacey M.P."/>
            <person name="Chaudhary T."/>
            <person name="Keough T."/>
            <person name="Chu L."/>
            <person name="Sears R."/>
            <person name="Yuan B."/>
            <person name="Dawson T.L.Jr."/>
        </authorList>
    </citation>
    <scope>NUCLEOTIDE SEQUENCE [LARGE SCALE GENOMIC DNA]</scope>
    <source>
        <strain evidence="26">ATCC MYA-4612 / CBS 7966</strain>
    </source>
</reference>
<name>A8PWY0_MALGO</name>
<keyword evidence="18" id="KW-0234">DNA repair</keyword>
<evidence type="ECO:0000256" key="8">
    <source>
        <dbReference type="ARBA" id="ARBA00022722"/>
    </source>
</evidence>
<keyword evidence="15" id="KW-0408">Iron</keyword>
<dbReference type="InterPro" id="IPR011604">
    <property type="entry name" value="PDDEXK-like_dom_sf"/>
</dbReference>
<dbReference type="Proteomes" id="UP000008837">
    <property type="component" value="Unassembled WGS sequence"/>
</dbReference>
<evidence type="ECO:0000256" key="4">
    <source>
        <dbReference type="ARBA" id="ARBA00012551"/>
    </source>
</evidence>
<feature type="domain" description="DNA replication factor Dna2 N-terminal" evidence="22">
    <location>
        <begin position="135"/>
        <end position="367"/>
    </location>
</feature>
<comment type="subcellular location">
    <subcellularLocation>
        <location evidence="2">Nucleus</location>
    </subcellularLocation>
</comment>
<evidence type="ECO:0000256" key="6">
    <source>
        <dbReference type="ARBA" id="ARBA00022485"/>
    </source>
</evidence>
<keyword evidence="8" id="KW-0540">Nuclease</keyword>
<dbReference type="Pfam" id="PF13087">
    <property type="entry name" value="AAA_12"/>
    <property type="match status" value="1"/>
</dbReference>
<dbReference type="EC" id="3.6.4.12" evidence="4"/>
<keyword evidence="7" id="KW-0235">DNA replication</keyword>
<feature type="domain" description="DNA2/NAM7 helicase-like C-terminal" evidence="24">
    <location>
        <begin position="926"/>
        <end position="1134"/>
    </location>
</feature>
<dbReference type="GO" id="GO:0000014">
    <property type="term" value="F:single-stranded DNA endodeoxyribonuclease activity"/>
    <property type="evidence" value="ECO:0007669"/>
    <property type="project" value="UniProtKB-ARBA"/>
</dbReference>
<evidence type="ECO:0000256" key="15">
    <source>
        <dbReference type="ARBA" id="ARBA00023004"/>
    </source>
</evidence>
<dbReference type="Gene3D" id="3.90.320.10">
    <property type="match status" value="1"/>
</dbReference>
<feature type="domain" description="DNA2/NAM7 helicase helicase" evidence="23">
    <location>
        <begin position="751"/>
        <end position="842"/>
    </location>
</feature>
<dbReference type="GO" id="GO:0006302">
    <property type="term" value="P:double-strand break repair"/>
    <property type="evidence" value="ECO:0007669"/>
    <property type="project" value="UniProtKB-ARBA"/>
</dbReference>
<gene>
    <name evidence="25" type="ORF">MGL_1256</name>
</gene>
<evidence type="ECO:0000256" key="20">
    <source>
        <dbReference type="ARBA" id="ARBA00023268"/>
    </source>
</evidence>
<dbReference type="InParanoid" id="A8PWY0"/>
<evidence type="ECO:0000256" key="18">
    <source>
        <dbReference type="ARBA" id="ARBA00023204"/>
    </source>
</evidence>
<evidence type="ECO:0000256" key="19">
    <source>
        <dbReference type="ARBA" id="ARBA00023242"/>
    </source>
</evidence>
<evidence type="ECO:0000256" key="7">
    <source>
        <dbReference type="ARBA" id="ARBA00022705"/>
    </source>
</evidence>
<dbReference type="EMBL" id="AAYY01000003">
    <property type="protein sequence ID" value="EDP44774.1"/>
    <property type="molecule type" value="Genomic_DNA"/>
</dbReference>
<dbReference type="GO" id="GO:0051539">
    <property type="term" value="F:4 iron, 4 sulfur cluster binding"/>
    <property type="evidence" value="ECO:0007669"/>
    <property type="project" value="UniProtKB-KW"/>
</dbReference>
<protein>
    <recommendedName>
        <fullName evidence="5">DNA replication ATP-dependent helicase/nuclease DNA2</fullName>
        <ecNumber evidence="4">3.6.4.12</ecNumber>
    </recommendedName>
</protein>
<evidence type="ECO:0000259" key="22">
    <source>
        <dbReference type="Pfam" id="PF08696"/>
    </source>
</evidence>
<evidence type="ECO:0000256" key="21">
    <source>
        <dbReference type="ARBA" id="ARBA00047995"/>
    </source>
</evidence>
<keyword evidence="12" id="KW-0378">Hydrolase</keyword>
<proteinExistence type="inferred from homology"/>
<evidence type="ECO:0000256" key="17">
    <source>
        <dbReference type="ARBA" id="ARBA00023125"/>
    </source>
</evidence>
<keyword evidence="26" id="KW-1185">Reference proteome</keyword>
<dbReference type="GO" id="GO:0005524">
    <property type="term" value="F:ATP binding"/>
    <property type="evidence" value="ECO:0007669"/>
    <property type="project" value="UniProtKB-KW"/>
</dbReference>
<dbReference type="GeneID" id="5856293"/>
<dbReference type="GO" id="GO:0035861">
    <property type="term" value="C:site of double-strand break"/>
    <property type="evidence" value="ECO:0007669"/>
    <property type="project" value="UniProtKB-ARBA"/>
</dbReference>
<evidence type="ECO:0000313" key="26">
    <source>
        <dbReference type="Proteomes" id="UP000008837"/>
    </source>
</evidence>
<dbReference type="InterPro" id="IPR014808">
    <property type="entry name" value="DNA_replication_fac_Dna2_N"/>
</dbReference>
<dbReference type="GO" id="GO:0003677">
    <property type="term" value="F:DNA binding"/>
    <property type="evidence" value="ECO:0007669"/>
    <property type="project" value="UniProtKB-KW"/>
</dbReference>
<dbReference type="GO" id="GO:0005737">
    <property type="term" value="C:cytoplasm"/>
    <property type="evidence" value="ECO:0007669"/>
    <property type="project" value="TreeGrafter"/>
</dbReference>
<keyword evidence="19" id="KW-0539">Nucleus</keyword>
<dbReference type="InterPro" id="IPR041677">
    <property type="entry name" value="DNA2/NAM7_AAA_11"/>
</dbReference>
<evidence type="ECO:0000256" key="11">
    <source>
        <dbReference type="ARBA" id="ARBA00022763"/>
    </source>
</evidence>
<comment type="similarity">
    <text evidence="3">Belongs to the DNA2/NAM7 helicase family.</text>
</comment>
<evidence type="ECO:0000256" key="13">
    <source>
        <dbReference type="ARBA" id="ARBA00022806"/>
    </source>
</evidence>
<dbReference type="OMA" id="NYCEAAI"/>
<evidence type="ECO:0000256" key="16">
    <source>
        <dbReference type="ARBA" id="ARBA00023014"/>
    </source>
</evidence>
<keyword evidence="20" id="KW-0511">Multifunctional enzyme</keyword>
<organism evidence="25 26">
    <name type="scientific">Malassezia globosa (strain ATCC MYA-4612 / CBS 7966)</name>
    <name type="common">Dandruff-associated fungus</name>
    <dbReference type="NCBI Taxonomy" id="425265"/>
    <lineage>
        <taxon>Eukaryota</taxon>
        <taxon>Fungi</taxon>
        <taxon>Dikarya</taxon>
        <taxon>Basidiomycota</taxon>
        <taxon>Ustilaginomycotina</taxon>
        <taxon>Malasseziomycetes</taxon>
        <taxon>Malasseziales</taxon>
        <taxon>Malasseziaceae</taxon>
        <taxon>Malassezia</taxon>
    </lineage>
</organism>
<dbReference type="KEGG" id="mgl:MGL_1256"/>
<dbReference type="FunCoup" id="A8PWY0">
    <property type="interactions" value="282"/>
</dbReference>
<dbReference type="Gene3D" id="3.40.50.300">
    <property type="entry name" value="P-loop containing nucleotide triphosphate hydrolases"/>
    <property type="match status" value="2"/>
</dbReference>
<keyword evidence="16" id="KW-0411">Iron-sulfur</keyword>
<dbReference type="GO" id="GO:0017116">
    <property type="term" value="F:single-stranded DNA helicase activity"/>
    <property type="evidence" value="ECO:0007669"/>
    <property type="project" value="InterPro"/>
</dbReference>
<feature type="domain" description="DNA2/NAM7 helicase helicase" evidence="23">
    <location>
        <begin position="848"/>
        <end position="916"/>
    </location>
</feature>
<dbReference type="InterPro" id="IPR027417">
    <property type="entry name" value="P-loop_NTPase"/>
</dbReference>
<dbReference type="GO" id="GO:0016887">
    <property type="term" value="F:ATP hydrolysis activity"/>
    <property type="evidence" value="ECO:0007669"/>
    <property type="project" value="RHEA"/>
</dbReference>
<evidence type="ECO:0000256" key="9">
    <source>
        <dbReference type="ARBA" id="ARBA00022723"/>
    </source>
</evidence>
<dbReference type="GO" id="GO:0006260">
    <property type="term" value="P:DNA replication"/>
    <property type="evidence" value="ECO:0007669"/>
    <property type="project" value="UniProtKB-KW"/>
</dbReference>
<dbReference type="GO" id="GO:0043139">
    <property type="term" value="F:5'-3' DNA helicase activity"/>
    <property type="evidence" value="ECO:0007669"/>
    <property type="project" value="TreeGrafter"/>
</dbReference>
<evidence type="ECO:0000256" key="5">
    <source>
        <dbReference type="ARBA" id="ARBA00021516"/>
    </source>
</evidence>
<evidence type="ECO:0000256" key="14">
    <source>
        <dbReference type="ARBA" id="ARBA00022840"/>
    </source>
</evidence>
<dbReference type="InterPro" id="IPR041679">
    <property type="entry name" value="DNA2/NAM7-like_C"/>
</dbReference>
<dbReference type="PANTHER" id="PTHR43788:SF8">
    <property type="entry name" value="DNA-BINDING PROTEIN SMUBP-2"/>
    <property type="match status" value="1"/>
</dbReference>
<accession>A8PWY0</accession>
<keyword evidence="13" id="KW-0347">Helicase</keyword>
<dbReference type="PANTHER" id="PTHR43788">
    <property type="entry name" value="DNA2/NAM7 HELICASE FAMILY MEMBER"/>
    <property type="match status" value="1"/>
</dbReference>
<keyword evidence="6" id="KW-0004">4Fe-4S</keyword>